<evidence type="ECO:0000313" key="11">
    <source>
        <dbReference type="EMBL" id="MCQ8242353.1"/>
    </source>
</evidence>
<dbReference type="PROSITE" id="PS51318">
    <property type="entry name" value="TAT"/>
    <property type="match status" value="1"/>
</dbReference>
<evidence type="ECO:0000256" key="2">
    <source>
        <dbReference type="ARBA" id="ARBA00022670"/>
    </source>
</evidence>
<feature type="active site" description="Charge relay system" evidence="8">
    <location>
        <position position="545"/>
    </location>
</feature>
<keyword evidence="7" id="KW-0865">Zymogen</keyword>
<reference evidence="11 12" key="1">
    <citation type="submission" date="2022-06" db="EMBL/GenBank/DDBJ databases">
        <title>Rhizosaccharibacter gen. nov. sp. nov. KSS12, endophytic bacteria isolated from sugarcane.</title>
        <authorList>
            <person name="Pitiwittayakul N."/>
        </authorList>
    </citation>
    <scope>NUCLEOTIDE SEQUENCE [LARGE SCALE GENOMIC DNA]</scope>
    <source>
        <strain evidence="11 12">KSS12</strain>
    </source>
</reference>
<dbReference type="InterPro" id="IPR023828">
    <property type="entry name" value="Peptidase_S8_Ser-AS"/>
</dbReference>
<dbReference type="InterPro" id="IPR006311">
    <property type="entry name" value="TAT_signal"/>
</dbReference>
<keyword evidence="2 8" id="KW-0645">Protease</keyword>
<accession>A0ABT1W372</accession>
<dbReference type="InterPro" id="IPR000209">
    <property type="entry name" value="Peptidase_S8/S53_dom"/>
</dbReference>
<evidence type="ECO:0000256" key="6">
    <source>
        <dbReference type="ARBA" id="ARBA00022837"/>
    </source>
</evidence>
<dbReference type="SUPFAM" id="SSF52743">
    <property type="entry name" value="Subtilisin-like"/>
    <property type="match status" value="1"/>
</dbReference>
<evidence type="ECO:0000256" key="4">
    <source>
        <dbReference type="ARBA" id="ARBA00022801"/>
    </source>
</evidence>
<organism evidence="11 12">
    <name type="scientific">Rhizosaccharibacter radicis</name>
    <dbReference type="NCBI Taxonomy" id="2782605"/>
    <lineage>
        <taxon>Bacteria</taxon>
        <taxon>Pseudomonadati</taxon>
        <taxon>Pseudomonadota</taxon>
        <taxon>Alphaproteobacteria</taxon>
        <taxon>Acetobacterales</taxon>
        <taxon>Acetobacteraceae</taxon>
        <taxon>Rhizosaccharibacter</taxon>
    </lineage>
</organism>
<dbReference type="SMART" id="SM00944">
    <property type="entry name" value="Pro-kuma_activ"/>
    <property type="match status" value="1"/>
</dbReference>
<evidence type="ECO:0000256" key="9">
    <source>
        <dbReference type="SAM" id="SignalP"/>
    </source>
</evidence>
<dbReference type="RefSeq" id="WP_422921110.1">
    <property type="nucleotide sequence ID" value="NZ_JAMZEJ010000011.1"/>
</dbReference>
<dbReference type="PROSITE" id="PS00138">
    <property type="entry name" value="SUBTILASE_SER"/>
    <property type="match status" value="1"/>
</dbReference>
<keyword evidence="6" id="KW-0106">Calcium</keyword>
<dbReference type="Proteomes" id="UP001524547">
    <property type="component" value="Unassembled WGS sequence"/>
</dbReference>
<feature type="domain" description="Peptidase S53" evidence="10">
    <location>
        <begin position="210"/>
        <end position="638"/>
    </location>
</feature>
<dbReference type="Pfam" id="PF00082">
    <property type="entry name" value="Peptidase_S8"/>
    <property type="match status" value="1"/>
</dbReference>
<evidence type="ECO:0000256" key="8">
    <source>
        <dbReference type="PROSITE-ProRule" id="PRU01032"/>
    </source>
</evidence>
<evidence type="ECO:0000256" key="3">
    <source>
        <dbReference type="ARBA" id="ARBA00022723"/>
    </source>
</evidence>
<proteinExistence type="predicted"/>
<feature type="active site" description="Charge relay system" evidence="8">
    <location>
        <position position="304"/>
    </location>
</feature>
<dbReference type="PANTHER" id="PTHR14218">
    <property type="entry name" value="PROTEASE S8 TRIPEPTIDYL PEPTIDASE I CLN2"/>
    <property type="match status" value="1"/>
</dbReference>
<evidence type="ECO:0000256" key="5">
    <source>
        <dbReference type="ARBA" id="ARBA00022825"/>
    </source>
</evidence>
<evidence type="ECO:0000256" key="1">
    <source>
        <dbReference type="ARBA" id="ARBA00001913"/>
    </source>
</evidence>
<dbReference type="InterPro" id="IPR015366">
    <property type="entry name" value="S53_propep"/>
</dbReference>
<evidence type="ECO:0000313" key="12">
    <source>
        <dbReference type="Proteomes" id="UP001524547"/>
    </source>
</evidence>
<dbReference type="CDD" id="cd04056">
    <property type="entry name" value="Peptidases_S53"/>
    <property type="match status" value="1"/>
</dbReference>
<dbReference type="SUPFAM" id="SSF54897">
    <property type="entry name" value="Protease propeptides/inhibitors"/>
    <property type="match status" value="1"/>
</dbReference>
<dbReference type="EMBL" id="JAMZEJ010000011">
    <property type="protein sequence ID" value="MCQ8242353.1"/>
    <property type="molecule type" value="Genomic_DNA"/>
</dbReference>
<name>A0ABT1W372_9PROT</name>
<evidence type="ECO:0000259" key="10">
    <source>
        <dbReference type="PROSITE" id="PS51695"/>
    </source>
</evidence>
<dbReference type="Pfam" id="PF09286">
    <property type="entry name" value="Pro-kuma_activ"/>
    <property type="match status" value="1"/>
</dbReference>
<gene>
    <name evidence="11" type="ORF">NFI88_16085</name>
</gene>
<feature type="active site" description="Charge relay system" evidence="8">
    <location>
        <position position="300"/>
    </location>
</feature>
<keyword evidence="9" id="KW-0732">Signal</keyword>
<protein>
    <submittedName>
        <fullName evidence="11">S53 family peptidase</fullName>
    </submittedName>
</protein>
<dbReference type="InterPro" id="IPR030400">
    <property type="entry name" value="Sedolisin_dom"/>
</dbReference>
<comment type="cofactor">
    <cofactor evidence="1">
        <name>Ca(2+)</name>
        <dbReference type="ChEBI" id="CHEBI:29108"/>
    </cofactor>
</comment>
<comment type="caution">
    <text evidence="11">The sequence shown here is derived from an EMBL/GenBank/DDBJ whole genome shotgun (WGS) entry which is preliminary data.</text>
</comment>
<dbReference type="PANTHER" id="PTHR14218:SF15">
    <property type="entry name" value="TRIPEPTIDYL-PEPTIDASE 1"/>
    <property type="match status" value="1"/>
</dbReference>
<keyword evidence="12" id="KW-1185">Reference proteome</keyword>
<dbReference type="CDD" id="cd11377">
    <property type="entry name" value="Pro-peptidase_S53"/>
    <property type="match status" value="1"/>
</dbReference>
<keyword evidence="4 8" id="KW-0378">Hydrolase</keyword>
<dbReference type="Gene3D" id="3.40.50.200">
    <property type="entry name" value="Peptidase S8/S53 domain"/>
    <property type="match status" value="1"/>
</dbReference>
<evidence type="ECO:0000256" key="7">
    <source>
        <dbReference type="ARBA" id="ARBA00023145"/>
    </source>
</evidence>
<sequence>MSSIRNLLLASVALAAGIPGAARSAPAAATPHSLALPPLLHPIGAPPPNETVEFDVILPLKNAAGLDTLIGQQQDPSSPQFHRWITPSQFAQRFGPDNGTILQAVAALQSAGLTVTVQSRSLHVAGTPDQVARTFNTGLELAAPPKGHARLVATTPLTLPPGLARLQAVVTAFQNSGIGAAPFTRRSTVGYVRRSTVGYQAATQPAPAGGLFYNDIKQAYGFPSYRSTVTVNGKPQPLDGTGTTVAVLMAGDVLDSDVDTLFTRRNFTQASGRARNPALAARRPVNGGIAFSADDPGSQEASLDVQQVLGAAPGARVVLYNTPDLSDQSLVSGYTAILNDNQADVVSMSFGQCEQYYTAAYNNGVDHTAQLSIFSELFKQGNAQGITFIAASGDSGGLGCINPEYFSGQSGHFVSGVSVPAADPNVTAVGGTNLVTSAASGYGRENAWSDPEAPYDPFGNGTNVSGGVWGAGGGYSTLFARPSYQSLVASGSGTARALPDIGLQVGGCPDIASGQCDGTTGGPNGDRSFLNVVFNGVWDTVIGTSAAAPTMAGATALLVETQGRQGNLNPYLYRAAQLQASGQSSQAAYHQNVPGFNGVVTNSGIFNLTTGNGTPNLSALFGWPGTALAGAPGTPTNP</sequence>
<dbReference type="PROSITE" id="PS51695">
    <property type="entry name" value="SEDOLISIN"/>
    <property type="match status" value="1"/>
</dbReference>
<keyword evidence="3" id="KW-0479">Metal-binding</keyword>
<comment type="caution">
    <text evidence="8">Lacks conserved residue(s) required for the propagation of feature annotation.</text>
</comment>
<feature type="signal peptide" evidence="9">
    <location>
        <begin position="1"/>
        <end position="24"/>
    </location>
</feature>
<feature type="chain" id="PRO_5045366889" evidence="9">
    <location>
        <begin position="25"/>
        <end position="638"/>
    </location>
</feature>
<dbReference type="InterPro" id="IPR050819">
    <property type="entry name" value="Tripeptidyl-peptidase_I"/>
</dbReference>
<keyword evidence="5 8" id="KW-0720">Serine protease</keyword>
<dbReference type="InterPro" id="IPR036852">
    <property type="entry name" value="Peptidase_S8/S53_dom_sf"/>
</dbReference>